<dbReference type="Proteomes" id="UP001196413">
    <property type="component" value="Unassembled WGS sequence"/>
</dbReference>
<organism evidence="1 2">
    <name type="scientific">Parelaphostrongylus tenuis</name>
    <name type="common">Meningeal worm</name>
    <dbReference type="NCBI Taxonomy" id="148309"/>
    <lineage>
        <taxon>Eukaryota</taxon>
        <taxon>Metazoa</taxon>
        <taxon>Ecdysozoa</taxon>
        <taxon>Nematoda</taxon>
        <taxon>Chromadorea</taxon>
        <taxon>Rhabditida</taxon>
        <taxon>Rhabditina</taxon>
        <taxon>Rhabditomorpha</taxon>
        <taxon>Strongyloidea</taxon>
        <taxon>Metastrongylidae</taxon>
        <taxon>Parelaphostrongylus</taxon>
    </lineage>
</organism>
<reference evidence="1" key="1">
    <citation type="submission" date="2021-06" db="EMBL/GenBank/DDBJ databases">
        <title>Parelaphostrongylus tenuis whole genome reference sequence.</title>
        <authorList>
            <person name="Garwood T.J."/>
            <person name="Larsen P.A."/>
            <person name="Fountain-Jones N.M."/>
            <person name="Garbe J.R."/>
            <person name="Macchietto M.G."/>
            <person name="Kania S.A."/>
            <person name="Gerhold R.W."/>
            <person name="Richards J.E."/>
            <person name="Wolf T.M."/>
        </authorList>
    </citation>
    <scope>NUCLEOTIDE SEQUENCE</scope>
    <source>
        <strain evidence="1">MNPRO001-30</strain>
        <tissue evidence="1">Meninges</tissue>
    </source>
</reference>
<evidence type="ECO:0000313" key="2">
    <source>
        <dbReference type="Proteomes" id="UP001196413"/>
    </source>
</evidence>
<accession>A0AAD5R3T9</accession>
<feature type="non-terminal residue" evidence="1">
    <location>
        <position position="92"/>
    </location>
</feature>
<sequence>MCQTLVRDENQDALHWPDFVWFDGYSHDFQRKKDLCELLFSSTMQLTSDPLMTTLSKTLCHCYIWQVFEWTSSTSIIVILFSLLQRIIECIA</sequence>
<evidence type="ECO:0000313" key="1">
    <source>
        <dbReference type="EMBL" id="KAJ1369103.1"/>
    </source>
</evidence>
<protein>
    <submittedName>
        <fullName evidence="1">Uncharacterized protein</fullName>
    </submittedName>
</protein>
<keyword evidence="2" id="KW-1185">Reference proteome</keyword>
<dbReference type="EMBL" id="JAHQIW010006407">
    <property type="protein sequence ID" value="KAJ1369103.1"/>
    <property type="molecule type" value="Genomic_DNA"/>
</dbReference>
<dbReference type="AlphaFoldDB" id="A0AAD5R3T9"/>
<gene>
    <name evidence="1" type="ORF">KIN20_030498</name>
</gene>
<name>A0AAD5R3T9_PARTN</name>
<proteinExistence type="predicted"/>
<comment type="caution">
    <text evidence="1">The sequence shown here is derived from an EMBL/GenBank/DDBJ whole genome shotgun (WGS) entry which is preliminary data.</text>
</comment>